<dbReference type="Proteomes" id="UP001497516">
    <property type="component" value="Chromosome 5"/>
</dbReference>
<dbReference type="EMBL" id="OZ034818">
    <property type="protein sequence ID" value="CAL1389753.1"/>
    <property type="molecule type" value="Genomic_DNA"/>
</dbReference>
<protein>
    <submittedName>
        <fullName evidence="2">Uncharacterized protein</fullName>
    </submittedName>
</protein>
<feature type="compositionally biased region" description="Basic and acidic residues" evidence="1">
    <location>
        <begin position="21"/>
        <end position="48"/>
    </location>
</feature>
<organism evidence="2 3">
    <name type="scientific">Linum trigynum</name>
    <dbReference type="NCBI Taxonomy" id="586398"/>
    <lineage>
        <taxon>Eukaryota</taxon>
        <taxon>Viridiplantae</taxon>
        <taxon>Streptophyta</taxon>
        <taxon>Embryophyta</taxon>
        <taxon>Tracheophyta</taxon>
        <taxon>Spermatophyta</taxon>
        <taxon>Magnoliopsida</taxon>
        <taxon>eudicotyledons</taxon>
        <taxon>Gunneridae</taxon>
        <taxon>Pentapetalae</taxon>
        <taxon>rosids</taxon>
        <taxon>fabids</taxon>
        <taxon>Malpighiales</taxon>
        <taxon>Linaceae</taxon>
        <taxon>Linum</taxon>
    </lineage>
</organism>
<dbReference type="AlphaFoldDB" id="A0AAV2EVX8"/>
<gene>
    <name evidence="2" type="ORF">LTRI10_LOCUS30587</name>
</gene>
<accession>A0AAV2EVX8</accession>
<evidence type="ECO:0000256" key="1">
    <source>
        <dbReference type="SAM" id="MobiDB-lite"/>
    </source>
</evidence>
<feature type="region of interest" description="Disordered" evidence="1">
    <location>
        <begin position="21"/>
        <end position="69"/>
    </location>
</feature>
<keyword evidence="3" id="KW-1185">Reference proteome</keyword>
<evidence type="ECO:0000313" key="2">
    <source>
        <dbReference type="EMBL" id="CAL1389753.1"/>
    </source>
</evidence>
<evidence type="ECO:0000313" key="3">
    <source>
        <dbReference type="Proteomes" id="UP001497516"/>
    </source>
</evidence>
<proteinExistence type="predicted"/>
<reference evidence="2 3" key="1">
    <citation type="submission" date="2024-04" db="EMBL/GenBank/DDBJ databases">
        <authorList>
            <person name="Fracassetti M."/>
        </authorList>
    </citation>
    <scope>NUCLEOTIDE SEQUENCE [LARGE SCALE GENOMIC DNA]</scope>
</reference>
<feature type="compositionally biased region" description="Basic and acidic residues" evidence="1">
    <location>
        <begin position="57"/>
        <end position="69"/>
    </location>
</feature>
<sequence length="69" mass="8051">MEMEITTENKVCELKEKIDASEAQDRGREFGSFVRERREEANRGETESFHSPITTKVHIDREEVRGHTS</sequence>
<name>A0AAV2EVX8_9ROSI</name>